<dbReference type="GO" id="GO:0003677">
    <property type="term" value="F:DNA binding"/>
    <property type="evidence" value="ECO:0007669"/>
    <property type="project" value="InterPro"/>
</dbReference>
<dbReference type="Proteomes" id="UP000218831">
    <property type="component" value="Unassembled WGS sequence"/>
</dbReference>
<keyword evidence="3" id="KW-1185">Reference proteome</keyword>
<proteinExistence type="predicted"/>
<protein>
    <recommendedName>
        <fullName evidence="4">HTH cro/C1-type domain-containing protein</fullName>
    </recommendedName>
</protein>
<evidence type="ECO:0000256" key="1">
    <source>
        <dbReference type="SAM" id="MobiDB-lite"/>
    </source>
</evidence>
<organism evidence="2 3">
    <name type="scientific">Fodinibius salipaludis</name>
    <dbReference type="NCBI Taxonomy" id="2032627"/>
    <lineage>
        <taxon>Bacteria</taxon>
        <taxon>Pseudomonadati</taxon>
        <taxon>Balneolota</taxon>
        <taxon>Balneolia</taxon>
        <taxon>Balneolales</taxon>
        <taxon>Balneolaceae</taxon>
        <taxon>Fodinibius</taxon>
    </lineage>
</organism>
<gene>
    <name evidence="2" type="ORF">CK503_11135</name>
</gene>
<dbReference type="AlphaFoldDB" id="A0A2A2GA17"/>
<dbReference type="InterPro" id="IPR010982">
    <property type="entry name" value="Lambda_DNA-bd_dom_sf"/>
</dbReference>
<reference evidence="2 3" key="1">
    <citation type="submission" date="2017-08" db="EMBL/GenBank/DDBJ databases">
        <title>Aliifodinibius alkalisoli sp. nov., isolated from saline alkaline soil.</title>
        <authorList>
            <person name="Liu D."/>
            <person name="Zhang G."/>
        </authorList>
    </citation>
    <scope>NUCLEOTIDE SEQUENCE [LARGE SCALE GENOMIC DNA]</scope>
    <source>
        <strain evidence="2 3">WN023</strain>
    </source>
</reference>
<dbReference type="RefSeq" id="WP_095606888.1">
    <property type="nucleotide sequence ID" value="NZ_NSKE01000007.1"/>
</dbReference>
<dbReference type="EMBL" id="NSKE01000007">
    <property type="protein sequence ID" value="PAU93697.1"/>
    <property type="molecule type" value="Genomic_DNA"/>
</dbReference>
<accession>A0A2A2GA17</accession>
<comment type="caution">
    <text evidence="2">The sequence shown here is derived from an EMBL/GenBank/DDBJ whole genome shotgun (WGS) entry which is preliminary data.</text>
</comment>
<evidence type="ECO:0000313" key="3">
    <source>
        <dbReference type="Proteomes" id="UP000218831"/>
    </source>
</evidence>
<feature type="region of interest" description="Disordered" evidence="1">
    <location>
        <begin position="69"/>
        <end position="89"/>
    </location>
</feature>
<sequence>MHQSPIQLFKKYLRKKDISPQEFSQISGMPETEVHGIMEGDLPITNLRAHHLAVTFDTDVEVWFKDNEQKIKEDGVNQSPKQPSLVGSD</sequence>
<evidence type="ECO:0008006" key="4">
    <source>
        <dbReference type="Google" id="ProtNLM"/>
    </source>
</evidence>
<name>A0A2A2GA17_9BACT</name>
<dbReference type="Gene3D" id="1.10.260.40">
    <property type="entry name" value="lambda repressor-like DNA-binding domains"/>
    <property type="match status" value="1"/>
</dbReference>
<dbReference type="SUPFAM" id="SSF47413">
    <property type="entry name" value="lambda repressor-like DNA-binding domains"/>
    <property type="match status" value="1"/>
</dbReference>
<evidence type="ECO:0000313" key="2">
    <source>
        <dbReference type="EMBL" id="PAU93697.1"/>
    </source>
</evidence>
<feature type="compositionally biased region" description="Polar residues" evidence="1">
    <location>
        <begin position="76"/>
        <end position="89"/>
    </location>
</feature>